<dbReference type="Proteomes" id="UP000541444">
    <property type="component" value="Unassembled WGS sequence"/>
</dbReference>
<evidence type="ECO:0008006" key="6">
    <source>
        <dbReference type="Google" id="ProtNLM"/>
    </source>
</evidence>
<dbReference type="InterPro" id="IPR040265">
    <property type="entry name" value="CHUP1/IPGA1-like"/>
</dbReference>
<name>A0A7J7NJQ5_9MAGN</name>
<keyword evidence="5" id="KW-1185">Reference proteome</keyword>
<feature type="compositionally biased region" description="Polar residues" evidence="3">
    <location>
        <begin position="34"/>
        <end position="57"/>
    </location>
</feature>
<feature type="region of interest" description="Disordered" evidence="3">
    <location>
        <begin position="28"/>
        <end position="61"/>
    </location>
</feature>
<evidence type="ECO:0000313" key="5">
    <source>
        <dbReference type="Proteomes" id="UP000541444"/>
    </source>
</evidence>
<dbReference type="GO" id="GO:0072699">
    <property type="term" value="P:protein localization to cortical microtubule cytoskeleton"/>
    <property type="evidence" value="ECO:0007669"/>
    <property type="project" value="TreeGrafter"/>
</dbReference>
<evidence type="ECO:0000313" key="4">
    <source>
        <dbReference type="EMBL" id="KAF6167204.1"/>
    </source>
</evidence>
<dbReference type="PANTHER" id="PTHR31342:SF43">
    <property type="entry name" value="F11A17.16"/>
    <property type="match status" value="1"/>
</dbReference>
<comment type="caution">
    <text evidence="4">The sequence shown here is derived from an EMBL/GenBank/DDBJ whole genome shotgun (WGS) entry which is preliminary data.</text>
</comment>
<dbReference type="AlphaFoldDB" id="A0A7J7NJQ5"/>
<feature type="coiled-coil region" evidence="2">
    <location>
        <begin position="135"/>
        <end position="169"/>
    </location>
</feature>
<dbReference type="EMBL" id="JACGCM010000764">
    <property type="protein sequence ID" value="KAF6167204.1"/>
    <property type="molecule type" value="Genomic_DNA"/>
</dbReference>
<accession>A0A7J7NJQ5</accession>
<keyword evidence="1 2" id="KW-0175">Coiled coil</keyword>
<organism evidence="4 5">
    <name type="scientific">Kingdonia uniflora</name>
    <dbReference type="NCBI Taxonomy" id="39325"/>
    <lineage>
        <taxon>Eukaryota</taxon>
        <taxon>Viridiplantae</taxon>
        <taxon>Streptophyta</taxon>
        <taxon>Embryophyta</taxon>
        <taxon>Tracheophyta</taxon>
        <taxon>Spermatophyta</taxon>
        <taxon>Magnoliopsida</taxon>
        <taxon>Ranunculales</taxon>
        <taxon>Circaeasteraceae</taxon>
        <taxon>Kingdonia</taxon>
    </lineage>
</organism>
<evidence type="ECO:0000256" key="1">
    <source>
        <dbReference type="ARBA" id="ARBA00023054"/>
    </source>
</evidence>
<protein>
    <recommendedName>
        <fullName evidence="6">Protein CHUP1, chloroplastic</fullName>
    </recommendedName>
</protein>
<sequence>MKQEIALKTPSDKKKLVFSRSTTCSPGIKAPTKLKNSSRSELVNGVSPRTITRSKSVTPDPVISPKVKRSLGVDLNKGKSGEEVVGRSLNGSIRTRRRSDISFKGNGVDPDGEKRGLQEKLDASENLVRGLHLEILGLKSQLEDLQNLNVELELRNKQFVEDLSVAEAKILALSSSGQSSDQKDPVAVKIENLKFKDAQKLIQDRLVLKKNAIKDESSVEVPSEITVKPITKVSEMQARVSVNVVTPPPPPLPPMPHAPIRLSTAKKDTSLVEFYRTITKREGSKDALSPGNHSNSVVSSVHNSIVGEIQNRSAHLLAIKLDVETKGELIRSIIEKIQTASYTDIEDVLKFVDWIDNELSSLADERSVLKHFNWPESRADAMREAAIEYRDLKRLEVEISSYKDDSIMLCETALRKISSLLDKSERSLQRLFKLRNSTMVSYRDCKIPTDWMLDSGMVRKIKQVSMKLAKMYMKRVSMELESVRTVERESTQEALLLQGVRFAYRAHQFAGGLDSETMCAFEEIRQRVPVHVSASQELLAGITSS</sequence>
<gene>
    <name evidence="4" type="ORF">GIB67_029842</name>
</gene>
<dbReference type="PANTHER" id="PTHR31342">
    <property type="entry name" value="PROTEIN CHUP1, CHLOROPLASTIC"/>
    <property type="match status" value="1"/>
</dbReference>
<evidence type="ECO:0000256" key="2">
    <source>
        <dbReference type="SAM" id="Coils"/>
    </source>
</evidence>
<dbReference type="GO" id="GO:0055028">
    <property type="term" value="C:cortical microtubule"/>
    <property type="evidence" value="ECO:0007669"/>
    <property type="project" value="TreeGrafter"/>
</dbReference>
<reference evidence="4 5" key="1">
    <citation type="journal article" date="2020" name="IScience">
        <title>Genome Sequencing of the Endangered Kingdonia uniflora (Circaeasteraceae, Ranunculales) Reveals Potential Mechanisms of Evolutionary Specialization.</title>
        <authorList>
            <person name="Sun Y."/>
            <person name="Deng T."/>
            <person name="Zhang A."/>
            <person name="Moore M.J."/>
            <person name="Landis J.B."/>
            <person name="Lin N."/>
            <person name="Zhang H."/>
            <person name="Zhang X."/>
            <person name="Huang J."/>
            <person name="Zhang X."/>
            <person name="Sun H."/>
            <person name="Wang H."/>
        </authorList>
    </citation>
    <scope>NUCLEOTIDE SEQUENCE [LARGE SCALE GENOMIC DNA]</scope>
    <source>
        <strain evidence="4">TB1705</strain>
        <tissue evidence="4">Leaf</tissue>
    </source>
</reference>
<evidence type="ECO:0000256" key="3">
    <source>
        <dbReference type="SAM" id="MobiDB-lite"/>
    </source>
</evidence>
<proteinExistence type="predicted"/>
<dbReference type="OrthoDB" id="673648at2759"/>